<gene>
    <name evidence="3" type="ORF">SAMN06265355_101367</name>
</gene>
<keyword evidence="3" id="KW-0489">Methyltransferase</keyword>
<dbReference type="SUPFAM" id="SSF116734">
    <property type="entry name" value="DNA methylase specificity domain"/>
    <property type="match status" value="1"/>
</dbReference>
<evidence type="ECO:0000259" key="2">
    <source>
        <dbReference type="Pfam" id="PF02384"/>
    </source>
</evidence>
<sequence length="610" mass="64572">MLVSAAEIARLTGLGRAAVSNWRRRYEDFPQPAGGTANSPLFALPDIESWLTGQGRPLKLTPEERLWQLLRTTTDDLRLGELVGDLGLDVYFQDGAGTAVPENLLAAARELRERRGPGTFEYLVRRLVEAHARRIVPTPVATARLMAGLVRVTGRTVYDPACGLGDLLITARDGGATGLAGQDRQAYGVGITRTRLHIHGAGDAQVLLGDSLTRDRFPDGRFDVALCDPPFGDRAWGYDELSGDARWIHGLPPRGESELAWIQHVLWHLRPGGEGAVLMPPAAAHRRSGRRIRAALLRTGTLRAVLGLPAGAAAGSPAAPHLWLLRRPADGDPLPTRVLALDAADEDPDAAVSRYTRFLDDPSDESGPGRAVPLIDLLDDEVDLTPARLLRDGAGILAGYEEARGRLRERLAETNALAGRLTPLVGSGGQSGTTLGELIQGGAVEPLSPPLTMELGEGDVPVLTGKDIIVGRGPSARTVHADGLLILRSGDVAVAQTGRRIDPRVIDAGGAAAGPQVQVFRPDTSRCDPHFLACFLRAAGLTGGSSASSRADLRRTRMPVLAVEEQRAHGAAYRRLAELSTAMRDLADAADQTVALGIEGLGGGGLCPGG</sequence>
<dbReference type="PROSITE" id="PS00092">
    <property type="entry name" value="N6_MTASE"/>
    <property type="match status" value="1"/>
</dbReference>
<name>A0A238UT81_9ACTN</name>
<accession>A0A238UT81</accession>
<dbReference type="PRINTS" id="PR00507">
    <property type="entry name" value="N12N6MTFRASE"/>
</dbReference>
<evidence type="ECO:0000313" key="3">
    <source>
        <dbReference type="EMBL" id="SNR25084.1"/>
    </source>
</evidence>
<evidence type="ECO:0000256" key="1">
    <source>
        <dbReference type="ARBA" id="ARBA00022747"/>
    </source>
</evidence>
<keyword evidence="3" id="KW-0808">Transferase</keyword>
<reference evidence="4" key="1">
    <citation type="submission" date="2017-06" db="EMBL/GenBank/DDBJ databases">
        <authorList>
            <person name="Varghese N."/>
            <person name="Submissions S."/>
        </authorList>
    </citation>
    <scope>NUCLEOTIDE SEQUENCE [LARGE SCALE GENOMIC DNA]</scope>
    <source>
        <strain evidence="4">DSM 44485</strain>
    </source>
</reference>
<dbReference type="CDD" id="cd02440">
    <property type="entry name" value="AdoMet_MTases"/>
    <property type="match status" value="1"/>
</dbReference>
<dbReference type="PANTHER" id="PTHR42998">
    <property type="entry name" value="TYPE I RESTRICTION ENZYME HINDVIIP M PROTEIN-RELATED"/>
    <property type="match status" value="1"/>
</dbReference>
<dbReference type="PANTHER" id="PTHR42998:SF1">
    <property type="entry name" value="TYPE I RESTRICTION ENZYME HINDI METHYLASE SUBUNIT"/>
    <property type="match status" value="1"/>
</dbReference>
<feature type="domain" description="DNA methylase adenine-specific" evidence="2">
    <location>
        <begin position="120"/>
        <end position="348"/>
    </location>
</feature>
<dbReference type="AlphaFoldDB" id="A0A238UT81"/>
<dbReference type="InterPro" id="IPR029063">
    <property type="entry name" value="SAM-dependent_MTases_sf"/>
</dbReference>
<dbReference type="Gene3D" id="3.40.50.150">
    <property type="entry name" value="Vaccinia Virus protein VP39"/>
    <property type="match status" value="1"/>
</dbReference>
<keyword evidence="4" id="KW-1185">Reference proteome</keyword>
<dbReference type="EMBL" id="FZNP01000001">
    <property type="protein sequence ID" value="SNR25084.1"/>
    <property type="molecule type" value="Genomic_DNA"/>
</dbReference>
<protein>
    <submittedName>
        <fullName evidence="3">Type I restriction-modification system, DNA methylase subunit</fullName>
    </submittedName>
</protein>
<dbReference type="Pfam" id="PF02384">
    <property type="entry name" value="N6_Mtase"/>
    <property type="match status" value="1"/>
</dbReference>
<dbReference type="GO" id="GO:0008170">
    <property type="term" value="F:N-methyltransferase activity"/>
    <property type="evidence" value="ECO:0007669"/>
    <property type="project" value="InterPro"/>
</dbReference>
<evidence type="ECO:0000313" key="4">
    <source>
        <dbReference type="Proteomes" id="UP000198420"/>
    </source>
</evidence>
<proteinExistence type="predicted"/>
<dbReference type="InterPro" id="IPR052916">
    <property type="entry name" value="Type-I_RE_MTase_Subunit"/>
</dbReference>
<organism evidence="3 4">
    <name type="scientific">Actinomadura mexicana</name>
    <dbReference type="NCBI Taxonomy" id="134959"/>
    <lineage>
        <taxon>Bacteria</taxon>
        <taxon>Bacillati</taxon>
        <taxon>Actinomycetota</taxon>
        <taxon>Actinomycetes</taxon>
        <taxon>Streptosporangiales</taxon>
        <taxon>Thermomonosporaceae</taxon>
        <taxon>Actinomadura</taxon>
    </lineage>
</organism>
<dbReference type="GO" id="GO:0009307">
    <property type="term" value="P:DNA restriction-modification system"/>
    <property type="evidence" value="ECO:0007669"/>
    <property type="project" value="UniProtKB-KW"/>
</dbReference>
<dbReference type="Proteomes" id="UP000198420">
    <property type="component" value="Unassembled WGS sequence"/>
</dbReference>
<dbReference type="GO" id="GO:0003677">
    <property type="term" value="F:DNA binding"/>
    <property type="evidence" value="ECO:0007669"/>
    <property type="project" value="InterPro"/>
</dbReference>
<keyword evidence="1" id="KW-0680">Restriction system</keyword>
<dbReference type="GO" id="GO:0032259">
    <property type="term" value="P:methylation"/>
    <property type="evidence" value="ECO:0007669"/>
    <property type="project" value="UniProtKB-KW"/>
</dbReference>
<dbReference type="InterPro" id="IPR003356">
    <property type="entry name" value="DNA_methylase_A-5"/>
</dbReference>
<dbReference type="InterPro" id="IPR002052">
    <property type="entry name" value="DNA_methylase_N6_adenine_CS"/>
</dbReference>
<dbReference type="SUPFAM" id="SSF53335">
    <property type="entry name" value="S-adenosyl-L-methionine-dependent methyltransferases"/>
    <property type="match status" value="1"/>
</dbReference>